<gene>
    <name evidence="2" type="ORF">F7725_002688</name>
</gene>
<feature type="region of interest" description="Disordered" evidence="1">
    <location>
        <begin position="170"/>
        <end position="197"/>
    </location>
</feature>
<protein>
    <submittedName>
        <fullName evidence="2">Uncharacterized protein</fullName>
    </submittedName>
</protein>
<feature type="compositionally biased region" description="Low complexity" evidence="1">
    <location>
        <begin position="170"/>
        <end position="194"/>
    </location>
</feature>
<sequence length="259" mass="27632">MTVSSADAFTPPMWATPPSSFTSQLFTTRARLFPSLTMENFSPSCTSFSPLNHFTSYESLETEQLNSAFSPSTTSCSSSPLNQRTSAEGLDTSQIIFTLSVSVPSTLDRFFVKRAASSEAGGLEVPGVAGVHLGIVGVQSRTTSALFRPSLMTSYFLVFLTSCPSLNQRTSASSRETSHSSRAAASSSTDWSSSGRENSTAECTLTLSLASIFFPPRNQSTAMPSYDSSLSKVAVSPAVTVTSFRGAAARWSALRSRRT</sequence>
<dbReference type="AlphaFoldDB" id="A0A7J5Y4W6"/>
<reference evidence="2 3" key="1">
    <citation type="submission" date="2020-03" db="EMBL/GenBank/DDBJ databases">
        <title>Dissostichus mawsoni Genome sequencing and assembly.</title>
        <authorList>
            <person name="Park H."/>
        </authorList>
    </citation>
    <scope>NUCLEOTIDE SEQUENCE [LARGE SCALE GENOMIC DNA]</scope>
    <source>
        <strain evidence="2">DM0001</strain>
        <tissue evidence="2">Muscle</tissue>
    </source>
</reference>
<evidence type="ECO:0000313" key="3">
    <source>
        <dbReference type="Proteomes" id="UP000518266"/>
    </source>
</evidence>
<proteinExistence type="predicted"/>
<dbReference type="EMBL" id="JAAKFY010000018">
    <property type="protein sequence ID" value="KAF3843839.1"/>
    <property type="molecule type" value="Genomic_DNA"/>
</dbReference>
<evidence type="ECO:0000256" key="1">
    <source>
        <dbReference type="SAM" id="MobiDB-lite"/>
    </source>
</evidence>
<dbReference type="Proteomes" id="UP000518266">
    <property type="component" value="Unassembled WGS sequence"/>
</dbReference>
<keyword evidence="3" id="KW-1185">Reference proteome</keyword>
<comment type="caution">
    <text evidence="2">The sequence shown here is derived from an EMBL/GenBank/DDBJ whole genome shotgun (WGS) entry which is preliminary data.</text>
</comment>
<evidence type="ECO:0000313" key="2">
    <source>
        <dbReference type="EMBL" id="KAF3843839.1"/>
    </source>
</evidence>
<organism evidence="2 3">
    <name type="scientific">Dissostichus mawsoni</name>
    <name type="common">Antarctic cod</name>
    <dbReference type="NCBI Taxonomy" id="36200"/>
    <lineage>
        <taxon>Eukaryota</taxon>
        <taxon>Metazoa</taxon>
        <taxon>Chordata</taxon>
        <taxon>Craniata</taxon>
        <taxon>Vertebrata</taxon>
        <taxon>Euteleostomi</taxon>
        <taxon>Actinopterygii</taxon>
        <taxon>Neopterygii</taxon>
        <taxon>Teleostei</taxon>
        <taxon>Neoteleostei</taxon>
        <taxon>Acanthomorphata</taxon>
        <taxon>Eupercaria</taxon>
        <taxon>Perciformes</taxon>
        <taxon>Notothenioidei</taxon>
        <taxon>Nototheniidae</taxon>
        <taxon>Dissostichus</taxon>
    </lineage>
</organism>
<name>A0A7J5Y4W6_DISMA</name>
<feature type="non-terminal residue" evidence="2">
    <location>
        <position position="1"/>
    </location>
</feature>
<accession>A0A7J5Y4W6</accession>